<protein>
    <recommendedName>
        <fullName evidence="4">DUF4625 domain-containing protein</fullName>
    </recommendedName>
</protein>
<comment type="caution">
    <text evidence="2">The sequence shown here is derived from an EMBL/GenBank/DDBJ whole genome shotgun (WGS) entry which is preliminary data.</text>
</comment>
<evidence type="ECO:0000313" key="2">
    <source>
        <dbReference type="EMBL" id="MBK9719161.1"/>
    </source>
</evidence>
<feature type="signal peptide" evidence="1">
    <location>
        <begin position="1"/>
        <end position="24"/>
    </location>
</feature>
<gene>
    <name evidence="2" type="ORF">IPO85_16910</name>
</gene>
<dbReference type="Proteomes" id="UP000808349">
    <property type="component" value="Unassembled WGS sequence"/>
</dbReference>
<keyword evidence="1" id="KW-0732">Signal</keyword>
<feature type="chain" id="PRO_5039680534" description="DUF4625 domain-containing protein" evidence="1">
    <location>
        <begin position="25"/>
        <end position="133"/>
    </location>
</feature>
<dbReference type="EMBL" id="JADKFW010000016">
    <property type="protein sequence ID" value="MBK9719161.1"/>
    <property type="molecule type" value="Genomic_DNA"/>
</dbReference>
<accession>A0A9D7SBW9</accession>
<dbReference type="PROSITE" id="PS51257">
    <property type="entry name" value="PROKAR_LIPOPROTEIN"/>
    <property type="match status" value="1"/>
</dbReference>
<evidence type="ECO:0008006" key="4">
    <source>
        <dbReference type="Google" id="ProtNLM"/>
    </source>
</evidence>
<name>A0A9D7SBW9_9BACT</name>
<sequence>MKIKFLLTLALCLTLTSIIVSCHHHDEDDSNPPVLLITSPSDNASLPASSHVHITGTVTDESLHEMNIKITNDSNGSVLFNKDLEVHDATNYTINESYTPTNITSVTHVTMFVVVSDHSEHEVRDTVHFVLNP</sequence>
<dbReference type="AlphaFoldDB" id="A0A9D7SBW9"/>
<organism evidence="2 3">
    <name type="scientific">Candidatus Defluviibacterium haderslevense</name>
    <dbReference type="NCBI Taxonomy" id="2981993"/>
    <lineage>
        <taxon>Bacteria</taxon>
        <taxon>Pseudomonadati</taxon>
        <taxon>Bacteroidota</taxon>
        <taxon>Saprospiria</taxon>
        <taxon>Saprospirales</taxon>
        <taxon>Saprospiraceae</taxon>
        <taxon>Candidatus Defluviibacterium</taxon>
    </lineage>
</organism>
<proteinExistence type="predicted"/>
<evidence type="ECO:0000313" key="3">
    <source>
        <dbReference type="Proteomes" id="UP000808349"/>
    </source>
</evidence>
<evidence type="ECO:0000256" key="1">
    <source>
        <dbReference type="SAM" id="SignalP"/>
    </source>
</evidence>
<reference evidence="2 3" key="1">
    <citation type="submission" date="2020-10" db="EMBL/GenBank/DDBJ databases">
        <title>Connecting structure to function with the recovery of over 1000 high-quality activated sludge metagenome-assembled genomes encoding full-length rRNA genes using long-read sequencing.</title>
        <authorList>
            <person name="Singleton C.M."/>
            <person name="Petriglieri F."/>
            <person name="Kristensen J.M."/>
            <person name="Kirkegaard R.H."/>
            <person name="Michaelsen T.Y."/>
            <person name="Andersen M.H."/>
            <person name="Karst S.M."/>
            <person name="Dueholm M.S."/>
            <person name="Nielsen P.H."/>
            <person name="Albertsen M."/>
        </authorList>
    </citation>
    <scope>NUCLEOTIDE SEQUENCE [LARGE SCALE GENOMIC DNA]</scope>
    <source>
        <strain evidence="2">Ribe_18-Q3-R11-54_BAT3C.373</strain>
    </source>
</reference>